<feature type="region of interest" description="Disordered" evidence="6">
    <location>
        <begin position="170"/>
        <end position="243"/>
    </location>
</feature>
<evidence type="ECO:0000256" key="3">
    <source>
        <dbReference type="ARBA" id="ARBA00022679"/>
    </source>
</evidence>
<dbReference type="SUPFAM" id="SSF53756">
    <property type="entry name" value="UDP-Glycosyltransferase/glycogen phosphorylase"/>
    <property type="match status" value="1"/>
</dbReference>
<dbReference type="KEGG" id="dzi:111291309"/>
<feature type="region of interest" description="Disordered" evidence="6">
    <location>
        <begin position="62"/>
        <end position="85"/>
    </location>
</feature>
<evidence type="ECO:0000256" key="1">
    <source>
        <dbReference type="ARBA" id="ARBA00009995"/>
    </source>
</evidence>
<accession>A0A6P5YE13</accession>
<keyword evidence="2 4" id="KW-0328">Glycosyltransferase</keyword>
<dbReference type="Pfam" id="PF00201">
    <property type="entry name" value="UDPGT"/>
    <property type="match status" value="1"/>
</dbReference>
<dbReference type="PANTHER" id="PTHR48047">
    <property type="entry name" value="GLYCOSYLTRANSFERASE"/>
    <property type="match status" value="1"/>
</dbReference>
<dbReference type="GO" id="GO:0035251">
    <property type="term" value="F:UDP-glucosyltransferase activity"/>
    <property type="evidence" value="ECO:0007669"/>
    <property type="project" value="TreeGrafter"/>
</dbReference>
<gene>
    <name evidence="8" type="primary">LOC111291309</name>
</gene>
<dbReference type="CDD" id="cd03784">
    <property type="entry name" value="GT1_Gtf-like"/>
    <property type="match status" value="1"/>
</dbReference>
<dbReference type="Proteomes" id="UP000515121">
    <property type="component" value="Unplaced"/>
</dbReference>
<name>A0A6P5YE13_DURZI</name>
<dbReference type="InterPro" id="IPR002213">
    <property type="entry name" value="UDP_glucos_trans"/>
</dbReference>
<dbReference type="GeneID" id="111291309"/>
<dbReference type="AlphaFoldDB" id="A0A6P5YE13"/>
<dbReference type="Gene3D" id="3.40.50.2000">
    <property type="entry name" value="Glycogen Phosphorylase B"/>
    <property type="match status" value="3"/>
</dbReference>
<organism evidence="7 8">
    <name type="scientific">Durio zibethinus</name>
    <name type="common">Durian</name>
    <dbReference type="NCBI Taxonomy" id="66656"/>
    <lineage>
        <taxon>Eukaryota</taxon>
        <taxon>Viridiplantae</taxon>
        <taxon>Streptophyta</taxon>
        <taxon>Embryophyta</taxon>
        <taxon>Tracheophyta</taxon>
        <taxon>Spermatophyta</taxon>
        <taxon>Magnoliopsida</taxon>
        <taxon>eudicotyledons</taxon>
        <taxon>Gunneridae</taxon>
        <taxon>Pentapetalae</taxon>
        <taxon>rosids</taxon>
        <taxon>malvids</taxon>
        <taxon>Malvales</taxon>
        <taxon>Malvaceae</taxon>
        <taxon>Helicteroideae</taxon>
        <taxon>Durio</taxon>
    </lineage>
</organism>
<evidence type="ECO:0000256" key="2">
    <source>
        <dbReference type="ARBA" id="ARBA00022676"/>
    </source>
</evidence>
<dbReference type="PANTHER" id="PTHR48047:SF131">
    <property type="entry name" value="GLYCOSYLTRANSFERASE"/>
    <property type="match status" value="1"/>
</dbReference>
<dbReference type="EC" id="2.4.1.-" evidence="5"/>
<proteinExistence type="inferred from homology"/>
<keyword evidence="7" id="KW-1185">Reference proteome</keyword>
<evidence type="ECO:0000256" key="5">
    <source>
        <dbReference type="RuleBase" id="RU362057"/>
    </source>
</evidence>
<dbReference type="PROSITE" id="PS00375">
    <property type="entry name" value="UDPGT"/>
    <property type="match status" value="1"/>
</dbReference>
<feature type="compositionally biased region" description="Pro residues" evidence="6">
    <location>
        <begin position="66"/>
        <end position="78"/>
    </location>
</feature>
<dbReference type="FunFam" id="3.40.50.2000:FF:000060">
    <property type="entry name" value="Glycosyltransferase"/>
    <property type="match status" value="1"/>
</dbReference>
<dbReference type="InterPro" id="IPR035595">
    <property type="entry name" value="UDP_glycos_trans_CS"/>
</dbReference>
<evidence type="ECO:0000256" key="4">
    <source>
        <dbReference type="RuleBase" id="RU003718"/>
    </source>
</evidence>
<dbReference type="RefSeq" id="XP_022738708.1">
    <property type="nucleotide sequence ID" value="XM_022882973.1"/>
</dbReference>
<evidence type="ECO:0000313" key="7">
    <source>
        <dbReference type="Proteomes" id="UP000515121"/>
    </source>
</evidence>
<evidence type="ECO:0000256" key="6">
    <source>
        <dbReference type="SAM" id="MobiDB-lite"/>
    </source>
</evidence>
<protein>
    <recommendedName>
        <fullName evidence="5">Glycosyltransferase</fullName>
        <ecNumber evidence="5">2.4.1.-</ecNumber>
    </recommendedName>
</protein>
<comment type="similarity">
    <text evidence="1 4">Belongs to the UDP-glycosyltransferase family.</text>
</comment>
<keyword evidence="3 4" id="KW-0808">Transferase</keyword>
<feature type="compositionally biased region" description="Pro residues" evidence="6">
    <location>
        <begin position="174"/>
        <end position="183"/>
    </location>
</feature>
<feature type="region of interest" description="Disordered" evidence="6">
    <location>
        <begin position="363"/>
        <end position="384"/>
    </location>
</feature>
<sequence length="536" mass="57901">MSSEIQIWVVPFFGQGHLFPLMELCKHIASRNFKTTFIIPSNLSSSIPSSFQEHPLIEVAQIPSSPLTPPEPSSNPPNHPHDHHSDLAQGIERLLQNSAQPACAVIDVMMDWTGNVFKKFKIPTIGFFTSGACSAALEYAMWKARVMDIKPGETRSLPGLPEEMALTDSDLKHGPPPGPPPPGLGAFGFSSRPPGPPPPGLGAFGFPGGPPGQPPLRHGFSHGPPGGPGHRKMGPPQPGGQPPWVEAAKNSIALMLNSCTDLEGPFLDYLGIQIGKPVWGVGPLLPQQFWKSSDSLLHDREIRANKQSSVTEDEVIEWLDSKPHGSVIYVSFGTEVAPTKQEFEQLADALEASNRPFIWVIQHGSGKPGPPPGPPQFLGNQPGSSDVSFEEESYFPHGLDQKVGKRGLIIHGWAPQLLILSHPSTGGFLSHCGWNSTVEAIGRGVPLLAWPIRGDQHYNAKLVVNHLKVGCMISDNLSQQKIKKDDIVNGVEKIMGNEEITRKAVMLSTKLHHGFPASSAASLDAFKDLIVNLNTD</sequence>
<dbReference type="OrthoDB" id="5835829at2759"/>
<evidence type="ECO:0000313" key="8">
    <source>
        <dbReference type="RefSeq" id="XP_022738708.1"/>
    </source>
</evidence>
<reference evidence="8" key="1">
    <citation type="submission" date="2025-08" db="UniProtKB">
        <authorList>
            <consortium name="RefSeq"/>
        </authorList>
    </citation>
    <scope>IDENTIFICATION</scope>
    <source>
        <tissue evidence="8">Fruit stalk</tissue>
    </source>
</reference>